<dbReference type="InterPro" id="IPR036514">
    <property type="entry name" value="SGNH_hydro_sf"/>
</dbReference>
<protein>
    <recommendedName>
        <fullName evidence="3">SGNH hydrolase-type esterase domain-containing protein</fullName>
    </recommendedName>
</protein>
<dbReference type="PANTHER" id="PTHR14209">
    <property type="entry name" value="ISOAMYL ACETATE-HYDROLYZING ESTERASE 1"/>
    <property type="match status" value="1"/>
</dbReference>
<dbReference type="EMBL" id="JNBS01002412">
    <property type="protein sequence ID" value="OQR91529.1"/>
    <property type="molecule type" value="Genomic_DNA"/>
</dbReference>
<comment type="caution">
    <text evidence="1">The sequence shown here is derived from an EMBL/GenBank/DDBJ whole genome shotgun (WGS) entry which is preliminary data.</text>
</comment>
<keyword evidence="2" id="KW-1185">Reference proteome</keyword>
<dbReference type="Gene3D" id="3.40.50.1110">
    <property type="entry name" value="SGNH hydrolase"/>
    <property type="match status" value="1"/>
</dbReference>
<evidence type="ECO:0000313" key="2">
    <source>
        <dbReference type="Proteomes" id="UP000243217"/>
    </source>
</evidence>
<dbReference type="SUPFAM" id="SSF52266">
    <property type="entry name" value="SGNH hydrolase"/>
    <property type="match status" value="1"/>
</dbReference>
<gene>
    <name evidence="1" type="ORF">THRCLA_22455</name>
</gene>
<proteinExistence type="predicted"/>
<sequence>MTILPRTRTNFNTKDYATRCKQVGSNLGIPVIDLWTGMQGNQSEMIIDGLHLNTSGDNYVYNLLKLSIASNYPELARDNIALDLS</sequence>
<organism evidence="1 2">
    <name type="scientific">Thraustotheca clavata</name>
    <dbReference type="NCBI Taxonomy" id="74557"/>
    <lineage>
        <taxon>Eukaryota</taxon>
        <taxon>Sar</taxon>
        <taxon>Stramenopiles</taxon>
        <taxon>Oomycota</taxon>
        <taxon>Saprolegniomycetes</taxon>
        <taxon>Saprolegniales</taxon>
        <taxon>Achlyaceae</taxon>
        <taxon>Thraustotheca</taxon>
    </lineage>
</organism>
<name>A0A1V9Z0G0_9STRA</name>
<dbReference type="AlphaFoldDB" id="A0A1V9Z0G0"/>
<dbReference type="Proteomes" id="UP000243217">
    <property type="component" value="Unassembled WGS sequence"/>
</dbReference>
<reference evidence="1 2" key="1">
    <citation type="journal article" date="2014" name="Genome Biol. Evol.">
        <title>The secreted proteins of Achlya hypogyna and Thraustotheca clavata identify the ancestral oomycete secretome and reveal gene acquisitions by horizontal gene transfer.</title>
        <authorList>
            <person name="Misner I."/>
            <person name="Blouin N."/>
            <person name="Leonard G."/>
            <person name="Richards T.A."/>
            <person name="Lane C.E."/>
        </authorList>
    </citation>
    <scope>NUCLEOTIDE SEQUENCE [LARGE SCALE GENOMIC DNA]</scope>
    <source>
        <strain evidence="1 2">ATCC 34112</strain>
    </source>
</reference>
<dbReference type="OrthoDB" id="671439at2759"/>
<accession>A0A1V9Z0G0</accession>
<dbReference type="PANTHER" id="PTHR14209:SF19">
    <property type="entry name" value="ISOAMYL ACETATE-HYDROLYZING ESTERASE 1 HOMOLOG"/>
    <property type="match status" value="1"/>
</dbReference>
<evidence type="ECO:0000313" key="1">
    <source>
        <dbReference type="EMBL" id="OQR91529.1"/>
    </source>
</evidence>
<dbReference type="InterPro" id="IPR045136">
    <property type="entry name" value="Iah1-like"/>
</dbReference>
<evidence type="ECO:0008006" key="3">
    <source>
        <dbReference type="Google" id="ProtNLM"/>
    </source>
</evidence>